<reference evidence="5 6" key="1">
    <citation type="submission" date="2019-01" db="EMBL/GenBank/DDBJ databases">
        <authorList>
            <person name="Chen W.-M."/>
        </authorList>
    </citation>
    <scope>NUCLEOTIDE SEQUENCE [LARGE SCALE GENOMIC DNA]</scope>
    <source>
        <strain evidence="5 6">BBQ-12</strain>
    </source>
</reference>
<dbReference type="OrthoDB" id="1145062at2"/>
<dbReference type="SUPFAM" id="SSF111384">
    <property type="entry name" value="OmpH-like"/>
    <property type="match status" value="1"/>
</dbReference>
<sequence>MSKKVLLIIAISISVVACNKTAEVKEAKEFKTAYVDTSELMKEYSEAKDLEAKYKAQSEEKGRQLEAEINRFKQDAASFQSQAQANGQEWAQKKGAELQKREQQLGYAQQQLAQQLQQASGAEMDTLIKGVKKFIKDYGKEKGYSYIYGTGDAASILYAEDKYDITKEIIKALNDKYKASAKSETKAEEKK</sequence>
<feature type="signal peptide" evidence="4">
    <location>
        <begin position="1"/>
        <end position="17"/>
    </location>
</feature>
<comment type="caution">
    <text evidence="5">The sequence shown here is derived from an EMBL/GenBank/DDBJ whole genome shotgun (WGS) entry which is preliminary data.</text>
</comment>
<feature type="coiled-coil region" evidence="3">
    <location>
        <begin position="40"/>
        <end position="82"/>
    </location>
</feature>
<dbReference type="Gene3D" id="3.30.910.20">
    <property type="entry name" value="Skp domain"/>
    <property type="match status" value="1"/>
</dbReference>
<organism evidence="5 6">
    <name type="scientific">Flavobacterium sufflavum</name>
    <dbReference type="NCBI Taxonomy" id="1921138"/>
    <lineage>
        <taxon>Bacteria</taxon>
        <taxon>Pseudomonadati</taxon>
        <taxon>Bacteroidota</taxon>
        <taxon>Flavobacteriia</taxon>
        <taxon>Flavobacteriales</taxon>
        <taxon>Flavobacteriaceae</taxon>
        <taxon>Flavobacterium</taxon>
    </lineage>
</organism>
<evidence type="ECO:0000256" key="4">
    <source>
        <dbReference type="SAM" id="SignalP"/>
    </source>
</evidence>
<dbReference type="InterPro" id="IPR005632">
    <property type="entry name" value="Chaperone_Skp"/>
</dbReference>
<feature type="chain" id="PRO_5019563388" evidence="4">
    <location>
        <begin position="18"/>
        <end position="191"/>
    </location>
</feature>
<dbReference type="PANTHER" id="PTHR35089">
    <property type="entry name" value="CHAPERONE PROTEIN SKP"/>
    <property type="match status" value="1"/>
</dbReference>
<dbReference type="Proteomes" id="UP000285211">
    <property type="component" value="Unassembled WGS sequence"/>
</dbReference>
<keyword evidence="3" id="KW-0175">Coiled coil</keyword>
<dbReference type="EMBL" id="SACJ01000001">
    <property type="protein sequence ID" value="RVT80097.1"/>
    <property type="molecule type" value="Genomic_DNA"/>
</dbReference>
<dbReference type="Pfam" id="PF03938">
    <property type="entry name" value="OmpH"/>
    <property type="match status" value="1"/>
</dbReference>
<dbReference type="AlphaFoldDB" id="A0A437L462"/>
<dbReference type="InterPro" id="IPR024930">
    <property type="entry name" value="Skp_dom_sf"/>
</dbReference>
<keyword evidence="6" id="KW-1185">Reference proteome</keyword>
<dbReference type="SMART" id="SM00935">
    <property type="entry name" value="OmpH"/>
    <property type="match status" value="1"/>
</dbReference>
<proteinExistence type="inferred from homology"/>
<dbReference type="PROSITE" id="PS51257">
    <property type="entry name" value="PROKAR_LIPOPROTEIN"/>
    <property type="match status" value="1"/>
</dbReference>
<name>A0A437L462_9FLAO</name>
<dbReference type="GO" id="GO:0005829">
    <property type="term" value="C:cytosol"/>
    <property type="evidence" value="ECO:0007669"/>
    <property type="project" value="TreeGrafter"/>
</dbReference>
<gene>
    <name evidence="5" type="ORF">EOD40_02195</name>
</gene>
<evidence type="ECO:0000256" key="2">
    <source>
        <dbReference type="ARBA" id="ARBA00022729"/>
    </source>
</evidence>
<evidence type="ECO:0000256" key="3">
    <source>
        <dbReference type="SAM" id="Coils"/>
    </source>
</evidence>
<evidence type="ECO:0000313" key="5">
    <source>
        <dbReference type="EMBL" id="RVT80097.1"/>
    </source>
</evidence>
<comment type="similarity">
    <text evidence="1">Belongs to the Skp family.</text>
</comment>
<accession>A0A437L462</accession>
<evidence type="ECO:0000256" key="1">
    <source>
        <dbReference type="ARBA" id="ARBA00009091"/>
    </source>
</evidence>
<keyword evidence="2 4" id="KW-0732">Signal</keyword>
<dbReference type="GO" id="GO:0050821">
    <property type="term" value="P:protein stabilization"/>
    <property type="evidence" value="ECO:0007669"/>
    <property type="project" value="TreeGrafter"/>
</dbReference>
<evidence type="ECO:0000313" key="6">
    <source>
        <dbReference type="Proteomes" id="UP000285211"/>
    </source>
</evidence>
<dbReference type="GO" id="GO:0051082">
    <property type="term" value="F:unfolded protein binding"/>
    <property type="evidence" value="ECO:0007669"/>
    <property type="project" value="InterPro"/>
</dbReference>
<dbReference type="PANTHER" id="PTHR35089:SF1">
    <property type="entry name" value="CHAPERONE PROTEIN SKP"/>
    <property type="match status" value="1"/>
</dbReference>
<protein>
    <submittedName>
        <fullName evidence="5">OmpH family outer membrane protein</fullName>
    </submittedName>
</protein>